<sequence>MNGLASPDPSPAALRLMIGSYVLLFIELYLVMLRPDLALDLRWIIWLVTFVSGASFLVALCGLPTAEDFGGGDDR</sequence>
<keyword evidence="1" id="KW-1133">Transmembrane helix</keyword>
<proteinExistence type="predicted"/>
<comment type="caution">
    <text evidence="2">The sequence shown here is derived from an EMBL/GenBank/DDBJ whole genome shotgun (WGS) entry which is preliminary data.</text>
</comment>
<keyword evidence="1" id="KW-0812">Transmembrane</keyword>
<feature type="transmembrane region" description="Helical" evidence="1">
    <location>
        <begin position="12"/>
        <end position="31"/>
    </location>
</feature>
<name>A0A1E3LYK3_9SPHN</name>
<organism evidence="2 3">
    <name type="scientific">Sphingomonas turrisvirgatae</name>
    <dbReference type="NCBI Taxonomy" id="1888892"/>
    <lineage>
        <taxon>Bacteria</taxon>
        <taxon>Pseudomonadati</taxon>
        <taxon>Pseudomonadota</taxon>
        <taxon>Alphaproteobacteria</taxon>
        <taxon>Sphingomonadales</taxon>
        <taxon>Sphingomonadaceae</taxon>
        <taxon>Sphingomonas</taxon>
    </lineage>
</organism>
<keyword evidence="1" id="KW-0472">Membrane</keyword>
<protein>
    <submittedName>
        <fullName evidence="2">Uncharacterized protein</fullName>
    </submittedName>
</protein>
<dbReference type="RefSeq" id="WP_069319533.1">
    <property type="nucleotide sequence ID" value="NZ_MDDS01000012.1"/>
</dbReference>
<accession>A0A1E3LYK3</accession>
<reference evidence="2 3" key="1">
    <citation type="submission" date="2016-08" db="EMBL/GenBank/DDBJ databases">
        <title>Draft genome of the agarase producing Sphingomonas sp. MCT13.</title>
        <authorList>
            <person name="D'Andrea M.M."/>
            <person name="Rossolini G.M."/>
            <person name="Thaller M.C."/>
        </authorList>
    </citation>
    <scope>NUCLEOTIDE SEQUENCE [LARGE SCALE GENOMIC DNA]</scope>
    <source>
        <strain evidence="2 3">MCT13</strain>
    </source>
</reference>
<dbReference type="OrthoDB" id="7474830at2"/>
<dbReference type="EMBL" id="MDDS01000012">
    <property type="protein sequence ID" value="ODP38793.1"/>
    <property type="molecule type" value="Genomic_DNA"/>
</dbReference>
<evidence type="ECO:0000256" key="1">
    <source>
        <dbReference type="SAM" id="Phobius"/>
    </source>
</evidence>
<dbReference type="Proteomes" id="UP000094487">
    <property type="component" value="Unassembled WGS sequence"/>
</dbReference>
<keyword evidence="3" id="KW-1185">Reference proteome</keyword>
<evidence type="ECO:0000313" key="2">
    <source>
        <dbReference type="EMBL" id="ODP38793.1"/>
    </source>
</evidence>
<evidence type="ECO:0000313" key="3">
    <source>
        <dbReference type="Proteomes" id="UP000094487"/>
    </source>
</evidence>
<dbReference type="AlphaFoldDB" id="A0A1E3LYK3"/>
<gene>
    <name evidence="2" type="ORF">BFL28_13455</name>
</gene>
<dbReference type="STRING" id="1888892.BFL28_13455"/>
<feature type="transmembrane region" description="Helical" evidence="1">
    <location>
        <begin position="43"/>
        <end position="66"/>
    </location>
</feature>